<evidence type="ECO:0000259" key="8">
    <source>
        <dbReference type="Pfam" id="PF00144"/>
    </source>
</evidence>
<dbReference type="Gene3D" id="3.40.710.10">
    <property type="entry name" value="DD-peptidase/beta-lactamase superfamily"/>
    <property type="match status" value="1"/>
</dbReference>
<dbReference type="SUPFAM" id="SSF56601">
    <property type="entry name" value="beta-lactamase/transpeptidase-like"/>
    <property type="match status" value="1"/>
</dbReference>
<gene>
    <name evidence="9" type="primary">ampC</name>
    <name evidence="9" type="ORF">GCM10007207_10320</name>
</gene>
<evidence type="ECO:0000256" key="1">
    <source>
        <dbReference type="ARBA" id="ARBA00001526"/>
    </source>
</evidence>
<dbReference type="Proteomes" id="UP000637769">
    <property type="component" value="Unassembled WGS sequence"/>
</dbReference>
<evidence type="ECO:0000256" key="5">
    <source>
        <dbReference type="ARBA" id="ARBA00023251"/>
    </source>
</evidence>
<evidence type="ECO:0000256" key="4">
    <source>
        <dbReference type="ARBA" id="ARBA00022801"/>
    </source>
</evidence>
<dbReference type="InterPro" id="IPR001466">
    <property type="entry name" value="Beta-lactam-related"/>
</dbReference>
<keyword evidence="7" id="KW-0732">Signal</keyword>
<evidence type="ECO:0000313" key="10">
    <source>
        <dbReference type="Proteomes" id="UP000637769"/>
    </source>
</evidence>
<keyword evidence="4 6" id="KW-0378">Hydrolase</keyword>
<dbReference type="PANTHER" id="PTHR46825">
    <property type="entry name" value="D-ALANYL-D-ALANINE-CARBOXYPEPTIDASE/ENDOPEPTIDASE AMPH"/>
    <property type="match status" value="1"/>
</dbReference>
<feature type="domain" description="Beta-lactamase-related" evidence="8">
    <location>
        <begin position="34"/>
        <end position="379"/>
    </location>
</feature>
<keyword evidence="10" id="KW-1185">Reference proteome</keyword>
<reference evidence="10" key="1">
    <citation type="journal article" date="2019" name="Int. J. Syst. Evol. Microbiol.">
        <title>The Global Catalogue of Microorganisms (GCM) 10K type strain sequencing project: providing services to taxonomists for standard genome sequencing and annotation.</title>
        <authorList>
            <consortium name="The Broad Institute Genomics Platform"/>
            <consortium name="The Broad Institute Genome Sequencing Center for Infectious Disease"/>
            <person name="Wu L."/>
            <person name="Ma J."/>
        </authorList>
    </citation>
    <scope>NUCLEOTIDE SEQUENCE [LARGE SCALE GENOMIC DNA]</scope>
    <source>
        <strain evidence="10">CCM 7132</strain>
    </source>
</reference>
<organism evidence="9 10">
    <name type="scientific">Asaia siamensis</name>
    <dbReference type="NCBI Taxonomy" id="110479"/>
    <lineage>
        <taxon>Bacteria</taxon>
        <taxon>Pseudomonadati</taxon>
        <taxon>Pseudomonadota</taxon>
        <taxon>Alphaproteobacteria</taxon>
        <taxon>Acetobacterales</taxon>
        <taxon>Acetobacteraceae</taxon>
        <taxon>Asaia</taxon>
    </lineage>
</organism>
<dbReference type="InterPro" id="IPR050491">
    <property type="entry name" value="AmpC-like"/>
</dbReference>
<accession>A0ABQ1LS83</accession>
<protein>
    <recommendedName>
        <fullName evidence="3 6">Beta-lactamase</fullName>
        <ecNumber evidence="3 6">3.5.2.6</ecNumber>
    </recommendedName>
</protein>
<sequence length="387" mass="42731">MVQRRHSFLWSLLVGCGLALTAPAQADDVENKIKAAFAPLVSRYDVPGLVVGVTQNGVHHFYAVGLASRADHRPVTPNTLFELGSMSKIFNVTLAALAVERGKMRLSDTVAHHLCDDHCRIGHDLTLLDLATHHSGGLPLQVPDTITDVRGLTEWLTVWHPPQPGARSYSNISIGLLGYISARSLGMTYTTAVQTILFPAFGLRHSWIEVPASEMKNYAYGYDKKTDAPERVHPGVLAAEAYGVKSTPSDMLRMLDIELGLGHPPDDLRRAVKMTQQGRYKTEFFTQDMIWEHYPWPTPLQPMLLGNGYDFIMKPHPVTAVEPHQPDDQDVIFNKTGSTDGFGGYVAMIPSQKIGVVMLANRNTPNEARVEATYRLLNALMAPTKAE</sequence>
<dbReference type="PROSITE" id="PS51257">
    <property type="entry name" value="PROKAR_LIPOPROTEIN"/>
    <property type="match status" value="1"/>
</dbReference>
<comment type="similarity">
    <text evidence="2 6">Belongs to the class-C beta-lactamase family.</text>
</comment>
<comment type="caution">
    <text evidence="9">The sequence shown here is derived from an EMBL/GenBank/DDBJ whole genome shotgun (WGS) entry which is preliminary data.</text>
</comment>
<feature type="chain" id="PRO_5046849096" description="Beta-lactamase" evidence="7">
    <location>
        <begin position="27"/>
        <end position="387"/>
    </location>
</feature>
<dbReference type="EC" id="3.5.2.6" evidence="3 6"/>
<dbReference type="EMBL" id="BMCH01000002">
    <property type="protein sequence ID" value="GGC26800.1"/>
    <property type="molecule type" value="Genomic_DNA"/>
</dbReference>
<dbReference type="PANTHER" id="PTHR46825:SF8">
    <property type="entry name" value="BETA-LACTAMASE-RELATED"/>
    <property type="match status" value="1"/>
</dbReference>
<keyword evidence="5 6" id="KW-0046">Antibiotic resistance</keyword>
<dbReference type="PROSITE" id="PS00336">
    <property type="entry name" value="BETA_LACTAMASE_C"/>
    <property type="match status" value="1"/>
</dbReference>
<comment type="catalytic activity">
    <reaction evidence="1 6">
        <text>a beta-lactam + H2O = a substituted beta-amino acid</text>
        <dbReference type="Rhea" id="RHEA:20401"/>
        <dbReference type="ChEBI" id="CHEBI:15377"/>
        <dbReference type="ChEBI" id="CHEBI:35627"/>
        <dbReference type="ChEBI" id="CHEBI:140347"/>
        <dbReference type="EC" id="3.5.2.6"/>
    </reaction>
</comment>
<feature type="signal peptide" evidence="7">
    <location>
        <begin position="1"/>
        <end position="26"/>
    </location>
</feature>
<dbReference type="Pfam" id="PF00144">
    <property type="entry name" value="Beta-lactamase"/>
    <property type="match status" value="1"/>
</dbReference>
<evidence type="ECO:0000256" key="2">
    <source>
        <dbReference type="ARBA" id="ARBA00007840"/>
    </source>
</evidence>
<dbReference type="InterPro" id="IPR012338">
    <property type="entry name" value="Beta-lactam/transpept-like"/>
</dbReference>
<dbReference type="InterPro" id="IPR001586">
    <property type="entry name" value="Beta-lactam_class-C_AS"/>
</dbReference>
<proteinExistence type="inferred from homology"/>
<evidence type="ECO:0000256" key="6">
    <source>
        <dbReference type="RuleBase" id="RU361140"/>
    </source>
</evidence>
<evidence type="ECO:0000256" key="3">
    <source>
        <dbReference type="ARBA" id="ARBA00012865"/>
    </source>
</evidence>
<dbReference type="NCBIfam" id="NF033085">
    <property type="entry name" value="bla_class_C"/>
    <property type="match status" value="1"/>
</dbReference>
<dbReference type="InterPro" id="IPR058136">
    <property type="entry name" value="AmpC"/>
</dbReference>
<name>A0ABQ1LS83_9PROT</name>
<evidence type="ECO:0000313" key="9">
    <source>
        <dbReference type="EMBL" id="GGC26800.1"/>
    </source>
</evidence>
<evidence type="ECO:0000256" key="7">
    <source>
        <dbReference type="SAM" id="SignalP"/>
    </source>
</evidence>